<dbReference type="EMBL" id="CP002198">
    <property type="protein sequence ID" value="ADN16408.1"/>
    <property type="molecule type" value="Genomic_DNA"/>
</dbReference>
<protein>
    <submittedName>
        <fullName evidence="1">Haloacid dehalogenase domain protein hydrolase</fullName>
    </submittedName>
</protein>
<dbReference type="InterPro" id="IPR023214">
    <property type="entry name" value="HAD_sf"/>
</dbReference>
<dbReference type="AlphaFoldDB" id="E0UC70"/>
<name>E0UC70_GLOV7</name>
<dbReference type="InterPro" id="IPR036412">
    <property type="entry name" value="HAD-like_sf"/>
</dbReference>
<dbReference type="STRING" id="497965.Cyan7822_4498"/>
<dbReference type="OrthoDB" id="9807630at2"/>
<dbReference type="InterPro" id="IPR006439">
    <property type="entry name" value="HAD-SF_hydro_IA"/>
</dbReference>
<evidence type="ECO:0000313" key="1">
    <source>
        <dbReference type="EMBL" id="ADN16408.1"/>
    </source>
</evidence>
<dbReference type="InterPro" id="IPR023198">
    <property type="entry name" value="PGP-like_dom2"/>
</dbReference>
<dbReference type="PANTHER" id="PTHR43434">
    <property type="entry name" value="PHOSPHOGLYCOLATE PHOSPHATASE"/>
    <property type="match status" value="1"/>
</dbReference>
<organism evidence="1 2">
    <name type="scientific">Gloeothece verrucosa (strain PCC 7822)</name>
    <name type="common">Cyanothece sp. (strain PCC 7822)</name>
    <dbReference type="NCBI Taxonomy" id="497965"/>
    <lineage>
        <taxon>Bacteria</taxon>
        <taxon>Bacillati</taxon>
        <taxon>Cyanobacteriota</taxon>
        <taxon>Cyanophyceae</taxon>
        <taxon>Oscillatoriophycideae</taxon>
        <taxon>Chroococcales</taxon>
        <taxon>Aphanothecaceae</taxon>
        <taxon>Gloeothece</taxon>
        <taxon>Gloeothece verrucosa</taxon>
    </lineage>
</organism>
<dbReference type="InterPro" id="IPR041492">
    <property type="entry name" value="HAD_2"/>
</dbReference>
<dbReference type="SUPFAM" id="SSF56784">
    <property type="entry name" value="HAD-like"/>
    <property type="match status" value="1"/>
</dbReference>
<dbReference type="PANTHER" id="PTHR43434:SF13">
    <property type="entry name" value="PHOSPHOGLYCOLATE PHOSPHATASE"/>
    <property type="match status" value="1"/>
</dbReference>
<dbReference type="RefSeq" id="WP_013324471.1">
    <property type="nucleotide sequence ID" value="NC_014501.1"/>
</dbReference>
<dbReference type="GO" id="GO:0008967">
    <property type="term" value="F:phosphoglycolate phosphatase activity"/>
    <property type="evidence" value="ECO:0007669"/>
    <property type="project" value="TreeGrafter"/>
</dbReference>
<keyword evidence="1" id="KW-0378">Hydrolase</keyword>
<dbReference type="Proteomes" id="UP000008206">
    <property type="component" value="Chromosome"/>
</dbReference>
<dbReference type="SFLD" id="SFLDG01129">
    <property type="entry name" value="C1.5:_HAD__Beta-PGM__Phosphata"/>
    <property type="match status" value="1"/>
</dbReference>
<dbReference type="InterPro" id="IPR050155">
    <property type="entry name" value="HAD-like_hydrolase_sf"/>
</dbReference>
<dbReference type="PRINTS" id="PR00413">
    <property type="entry name" value="HADHALOGNASE"/>
</dbReference>
<dbReference type="Gene3D" id="3.40.50.1000">
    <property type="entry name" value="HAD superfamily/HAD-like"/>
    <property type="match status" value="1"/>
</dbReference>
<evidence type="ECO:0000313" key="2">
    <source>
        <dbReference type="Proteomes" id="UP000008206"/>
    </source>
</evidence>
<dbReference type="Pfam" id="PF13419">
    <property type="entry name" value="HAD_2"/>
    <property type="match status" value="1"/>
</dbReference>
<dbReference type="eggNOG" id="COG0546">
    <property type="taxonomic scope" value="Bacteria"/>
</dbReference>
<dbReference type="SFLD" id="SFLDS00003">
    <property type="entry name" value="Haloacid_Dehalogenase"/>
    <property type="match status" value="1"/>
</dbReference>
<dbReference type="Gene3D" id="1.10.150.240">
    <property type="entry name" value="Putative phosphatase, domain 2"/>
    <property type="match status" value="1"/>
</dbReference>
<dbReference type="GO" id="GO:0006281">
    <property type="term" value="P:DNA repair"/>
    <property type="evidence" value="ECO:0007669"/>
    <property type="project" value="TreeGrafter"/>
</dbReference>
<accession>E0UC70</accession>
<reference evidence="2" key="1">
    <citation type="journal article" date="2011" name="MBio">
        <title>Novel metabolic attributes of the genus Cyanothece, comprising a group of unicellular nitrogen-fixing Cyanobacteria.</title>
        <authorList>
            <person name="Bandyopadhyay A."/>
            <person name="Elvitigala T."/>
            <person name="Welsh E."/>
            <person name="Stockel J."/>
            <person name="Liberton M."/>
            <person name="Min H."/>
            <person name="Sherman L.A."/>
            <person name="Pakrasi H.B."/>
        </authorList>
    </citation>
    <scope>NUCLEOTIDE SEQUENCE [LARGE SCALE GENOMIC DNA]</scope>
    <source>
        <strain evidence="2">PCC 7822</strain>
    </source>
</reference>
<dbReference type="KEGG" id="cyj:Cyan7822_4498"/>
<sequence>MVVKVIIFDFDGTIADTYNAFVEIVNDLSKEFGYKPLTPEDLARLKKLSSREIVQQSEISLIQIPFLLKRVKTELSKIISDLSIFSGLKSCLIQLHKKGYILGIVTSNDQANVQCFLENNQLDSLFDFVYSGTNLFGKHKVINQIIKKYNFSRDEIVYVGDETRDIQSAKASHIKVIAVGWGFNDPEALAKYEPDALINYPYQLIGAVECCNDDCLEMLLVDG</sequence>
<keyword evidence="2" id="KW-1185">Reference proteome</keyword>
<dbReference type="HOGENOM" id="CLU_045011_19_3_3"/>
<dbReference type="GO" id="GO:0005829">
    <property type="term" value="C:cytosol"/>
    <property type="evidence" value="ECO:0007669"/>
    <property type="project" value="TreeGrafter"/>
</dbReference>
<proteinExistence type="predicted"/>
<gene>
    <name evidence="1" type="ordered locus">Cyan7822_4498</name>
</gene>
<dbReference type="NCBIfam" id="TIGR01549">
    <property type="entry name" value="HAD-SF-IA-v1"/>
    <property type="match status" value="1"/>
</dbReference>